<dbReference type="InterPro" id="IPR026480">
    <property type="entry name" value="RMT2_dom"/>
</dbReference>
<gene>
    <name evidence="9" type="ORF">AC631_01140</name>
</gene>
<dbReference type="PROSITE" id="PS51559">
    <property type="entry name" value="SAM_RMT2"/>
    <property type="match status" value="1"/>
</dbReference>
<keyword evidence="3 6" id="KW-0808">Transferase</keyword>
<evidence type="ECO:0000256" key="6">
    <source>
        <dbReference type="PIRNR" id="PIRNR038148"/>
    </source>
</evidence>
<evidence type="ECO:0000256" key="2">
    <source>
        <dbReference type="ARBA" id="ARBA00022603"/>
    </source>
</evidence>
<evidence type="ECO:0000256" key="7">
    <source>
        <dbReference type="SAM" id="MobiDB-lite"/>
    </source>
</evidence>
<evidence type="ECO:0000259" key="8">
    <source>
        <dbReference type="PROSITE" id="PS51559"/>
    </source>
</evidence>
<dbReference type="Gene3D" id="3.40.50.150">
    <property type="entry name" value="Vaccinia Virus protein VP39"/>
    <property type="match status" value="1"/>
</dbReference>
<dbReference type="EC" id="2.1.1.-" evidence="6"/>
<keyword evidence="5 6" id="KW-0539">Nucleus</keyword>
<comment type="function">
    <text evidence="6">S-adenosyl-L-methionine-dependent protein-arginine N-methyltransferase that methylates the delta-nitrogen atom of arginine residues to form N5-methylarginine (type IV) in target proteins. Monomethylates ribosomal protein L12.</text>
</comment>
<evidence type="ECO:0000256" key="1">
    <source>
        <dbReference type="ARBA" id="ARBA00022490"/>
    </source>
</evidence>
<evidence type="ECO:0000256" key="4">
    <source>
        <dbReference type="ARBA" id="ARBA00022691"/>
    </source>
</evidence>
<keyword evidence="10" id="KW-1185">Reference proteome</keyword>
<dbReference type="EMBL" id="LMYN01000014">
    <property type="protein sequence ID" value="KSA03127.1"/>
    <property type="molecule type" value="Genomic_DNA"/>
</dbReference>
<feature type="domain" description="RMT2" evidence="8">
    <location>
        <begin position="194"/>
        <end position="435"/>
    </location>
</feature>
<comment type="subunit">
    <text evidence="6">Monomer.</text>
</comment>
<comment type="caution">
    <text evidence="9">The sequence shown here is derived from an EMBL/GenBank/DDBJ whole genome shotgun (WGS) entry which is preliminary data.</text>
</comment>
<dbReference type="GO" id="GO:0005634">
    <property type="term" value="C:nucleus"/>
    <property type="evidence" value="ECO:0007669"/>
    <property type="project" value="UniProtKB-SubCell"/>
</dbReference>
<feature type="region of interest" description="Disordered" evidence="7">
    <location>
        <begin position="153"/>
        <end position="180"/>
    </location>
</feature>
<keyword evidence="1 6" id="KW-0963">Cytoplasm</keyword>
<dbReference type="Proteomes" id="UP000054251">
    <property type="component" value="Unassembled WGS sequence"/>
</dbReference>
<keyword evidence="4" id="KW-0949">S-adenosyl-L-methionine</keyword>
<dbReference type="OrthoDB" id="19014at2759"/>
<reference evidence="9 10" key="1">
    <citation type="submission" date="2015-11" db="EMBL/GenBank/DDBJ databases">
        <title>The genome of Debaryomyces fabryi.</title>
        <authorList>
            <person name="Tafer H."/>
            <person name="Lopandic K."/>
        </authorList>
    </citation>
    <scope>NUCLEOTIDE SEQUENCE [LARGE SCALE GENOMIC DNA]</scope>
    <source>
        <strain evidence="9 10">CBS 789</strain>
    </source>
</reference>
<evidence type="ECO:0000313" key="9">
    <source>
        <dbReference type="EMBL" id="KSA03127.1"/>
    </source>
</evidence>
<evidence type="ECO:0000256" key="5">
    <source>
        <dbReference type="ARBA" id="ARBA00023242"/>
    </source>
</evidence>
<dbReference type="AlphaFoldDB" id="A0A0V1Q3T3"/>
<dbReference type="GO" id="GO:0032259">
    <property type="term" value="P:methylation"/>
    <property type="evidence" value="ECO:0007669"/>
    <property type="project" value="UniProtKB-KW"/>
</dbReference>
<sequence length="435" mass="50206">MSDLHELCGFQTRPIGSKYVEDLKFYLKNGIPATYTIEEAYNYTHNIEEEPTTTTTPLHIICSHMPTDASNEELDIINQMVEILLEYGAGWCLTDINNETPGCILIRRKLNDSPIYKQIVSAGVRAELLLRKVSEYDMEIIEDTDDLNHEQFESLKEDEEPADEEHKEEESSNISDITNQQNSGQLEENFKNDPSGNQETYLKTKLEYKDDALVTKDRKDGVMMSWETDLMRMGCDSLFRGANIEGKVDDEVNILNIGFGMGIIDTMINEKNPTKQYICEAHPDVLAKLRHDGWYEKPNVVILEGRWQEQLNKLLSEGNVFFNGIYYDTYSEHYEDMLELFDIVVGILKPHGVFSFFNGLGADRQVVYEVYKQLVEMDLANYGLVCKFEQIEVPESTLKVEDTNATENKSVWDDIKRAYWTCPTYYHPEARFMDV</sequence>
<comment type="subcellular location">
    <subcellularLocation>
        <location evidence="6">Cytoplasm</location>
    </subcellularLocation>
    <subcellularLocation>
        <location evidence="6">Nucleus</location>
    </subcellularLocation>
</comment>
<accession>A0A0V1Q3T3</accession>
<dbReference type="GO" id="GO:0019702">
    <property type="term" value="F:protein arginine N5-methyltransferase activity"/>
    <property type="evidence" value="ECO:0007669"/>
    <property type="project" value="TreeGrafter"/>
</dbReference>
<dbReference type="InterPro" id="IPR051038">
    <property type="entry name" value="RMT2/GAMT_Mtase"/>
</dbReference>
<proteinExistence type="inferred from homology"/>
<dbReference type="RefSeq" id="XP_015469229.1">
    <property type="nucleotide sequence ID" value="XM_015609970.1"/>
</dbReference>
<evidence type="ECO:0000313" key="10">
    <source>
        <dbReference type="Proteomes" id="UP000054251"/>
    </source>
</evidence>
<dbReference type="InterPro" id="IPR017408">
    <property type="entry name" value="Arginine_N-MeTrfase_2"/>
</dbReference>
<comment type="similarity">
    <text evidence="6">Belongs to the class I-like SAM-binding methyltransferase superfamily. RMT2 methyltransferase family.</text>
</comment>
<dbReference type="PIRSF" id="PIRSF038148">
    <property type="entry name" value="Arginine_N-mtfrase-2"/>
    <property type="match status" value="1"/>
</dbReference>
<keyword evidence="2 6" id="KW-0489">Methyltransferase</keyword>
<name>A0A0V1Q3T3_9ASCO</name>
<dbReference type="InterPro" id="IPR029063">
    <property type="entry name" value="SAM-dependent_MTases_sf"/>
</dbReference>
<dbReference type="GO" id="GO:0005737">
    <property type="term" value="C:cytoplasm"/>
    <property type="evidence" value="ECO:0007669"/>
    <property type="project" value="UniProtKB-SubCell"/>
</dbReference>
<dbReference type="PANTHER" id="PTHR32379">
    <property type="entry name" value="GUANIDINOACETATE N-METHYLTRANSFERASE"/>
    <property type="match status" value="1"/>
</dbReference>
<dbReference type="PANTHER" id="PTHR32379:SF1">
    <property type="entry name" value="GUANIDINOACETATE N-METHYLTRANSFERASE"/>
    <property type="match status" value="1"/>
</dbReference>
<protein>
    <recommendedName>
        <fullName evidence="6">Arginine N-methyltransferase 2</fullName>
        <ecNumber evidence="6">2.1.1.-</ecNumber>
    </recommendedName>
</protein>
<evidence type="ECO:0000256" key="3">
    <source>
        <dbReference type="ARBA" id="ARBA00022679"/>
    </source>
</evidence>
<dbReference type="SUPFAM" id="SSF53335">
    <property type="entry name" value="S-adenosyl-L-methionine-dependent methyltransferases"/>
    <property type="match status" value="1"/>
</dbReference>
<dbReference type="FunFam" id="3.40.50.150:FF:000310">
    <property type="entry name" value="Arginine N-methyltransferase 2"/>
    <property type="match status" value="1"/>
</dbReference>
<organism evidence="9 10">
    <name type="scientific">Debaryomyces fabryi</name>
    <dbReference type="NCBI Taxonomy" id="58627"/>
    <lineage>
        <taxon>Eukaryota</taxon>
        <taxon>Fungi</taxon>
        <taxon>Dikarya</taxon>
        <taxon>Ascomycota</taxon>
        <taxon>Saccharomycotina</taxon>
        <taxon>Pichiomycetes</taxon>
        <taxon>Debaryomycetaceae</taxon>
        <taxon>Debaryomyces</taxon>
    </lineage>
</organism>
<dbReference type="GeneID" id="26838149"/>